<protein>
    <submittedName>
        <fullName evidence="1">Unannotated protein</fullName>
    </submittedName>
</protein>
<dbReference type="AlphaFoldDB" id="A0A6J7FWP7"/>
<dbReference type="EMBL" id="CAFBMB010000058">
    <property type="protein sequence ID" value="CAB4900001.1"/>
    <property type="molecule type" value="Genomic_DNA"/>
</dbReference>
<evidence type="ECO:0000313" key="1">
    <source>
        <dbReference type="EMBL" id="CAB4900001.1"/>
    </source>
</evidence>
<accession>A0A6J7FWP7</accession>
<organism evidence="1">
    <name type="scientific">freshwater metagenome</name>
    <dbReference type="NCBI Taxonomy" id="449393"/>
    <lineage>
        <taxon>unclassified sequences</taxon>
        <taxon>metagenomes</taxon>
        <taxon>ecological metagenomes</taxon>
    </lineage>
</organism>
<reference evidence="1" key="1">
    <citation type="submission" date="2020-05" db="EMBL/GenBank/DDBJ databases">
        <authorList>
            <person name="Chiriac C."/>
            <person name="Salcher M."/>
            <person name="Ghai R."/>
            <person name="Kavagutti S V."/>
        </authorList>
    </citation>
    <scope>NUCLEOTIDE SEQUENCE</scope>
</reference>
<gene>
    <name evidence="1" type="ORF">UFOPK3516_00888</name>
</gene>
<proteinExistence type="predicted"/>
<name>A0A6J7FWP7_9ZZZZ</name>
<sequence length="78" mass="8684">MNEGLKLVQVWVPDRNSETYLADIRQQCAIANADPNRSETFTWLEGAQAELVSSQPDFDWAQFGINPLGSEESEAPLS</sequence>
<dbReference type="InterPro" id="IPR021558">
    <property type="entry name" value="MazE-like"/>
</dbReference>
<dbReference type="Pfam" id="PF11455">
    <property type="entry name" value="MazE-like"/>
    <property type="match status" value="1"/>
</dbReference>